<evidence type="ECO:0000256" key="2">
    <source>
        <dbReference type="PROSITE-ProRule" id="PRU00103"/>
    </source>
</evidence>
<dbReference type="GO" id="GO:0000226">
    <property type="term" value="P:microtubule cytoskeleton organization"/>
    <property type="evidence" value="ECO:0007669"/>
    <property type="project" value="TreeGrafter"/>
</dbReference>
<dbReference type="GO" id="GO:0007021">
    <property type="term" value="P:tubulin complex assembly"/>
    <property type="evidence" value="ECO:0007669"/>
    <property type="project" value="InterPro"/>
</dbReference>
<dbReference type="Pfam" id="PF23579">
    <property type="entry name" value="ARM_TBCD"/>
    <property type="match status" value="1"/>
</dbReference>
<dbReference type="OrthoDB" id="10253476at2759"/>
<evidence type="ECO:0000313" key="5">
    <source>
        <dbReference type="EMBL" id="RMY65677.1"/>
    </source>
</evidence>
<dbReference type="InterPro" id="IPR058033">
    <property type="entry name" value="ARM_TBCD_2nd"/>
</dbReference>
<evidence type="ECO:0000313" key="6">
    <source>
        <dbReference type="Proteomes" id="UP000269276"/>
    </source>
</evidence>
<dbReference type="InterPro" id="IPR016024">
    <property type="entry name" value="ARM-type_fold"/>
</dbReference>
<proteinExistence type="predicted"/>
<feature type="domain" description="Tubulin-folding cofactor D ARM repeats" evidence="4">
    <location>
        <begin position="352"/>
        <end position="498"/>
    </location>
</feature>
<keyword evidence="1" id="KW-0143">Chaperone</keyword>
<evidence type="ECO:0000259" key="3">
    <source>
        <dbReference type="Pfam" id="PF12612"/>
    </source>
</evidence>
<dbReference type="GO" id="GO:0007023">
    <property type="term" value="P:post-chaperonin tubulin folding pathway"/>
    <property type="evidence" value="ECO:0007669"/>
    <property type="project" value="InterPro"/>
</dbReference>
<dbReference type="InterPro" id="IPR022577">
    <property type="entry name" value="TBCD_C"/>
</dbReference>
<protein>
    <submittedName>
        <fullName evidence="5">Uncharacterized protein</fullName>
    </submittedName>
</protein>
<dbReference type="Proteomes" id="UP000269276">
    <property type="component" value="Unassembled WGS sequence"/>
</dbReference>
<dbReference type="VEuPathDB" id="FungiDB:BTJ68_11993"/>
<dbReference type="Pfam" id="PF12612">
    <property type="entry name" value="TFCD_C"/>
    <property type="match status" value="1"/>
</dbReference>
<dbReference type="PROSITE" id="PS50077">
    <property type="entry name" value="HEAT_REPEAT"/>
    <property type="match status" value="1"/>
</dbReference>
<gene>
    <name evidence="5" type="ORF">D0863_08953</name>
</gene>
<evidence type="ECO:0000259" key="4">
    <source>
        <dbReference type="Pfam" id="PF25767"/>
    </source>
</evidence>
<organism evidence="5 6">
    <name type="scientific">Hortaea werneckii</name>
    <name type="common">Black yeast</name>
    <name type="synonym">Cladosporium werneckii</name>
    <dbReference type="NCBI Taxonomy" id="91943"/>
    <lineage>
        <taxon>Eukaryota</taxon>
        <taxon>Fungi</taxon>
        <taxon>Dikarya</taxon>
        <taxon>Ascomycota</taxon>
        <taxon>Pezizomycotina</taxon>
        <taxon>Dothideomycetes</taxon>
        <taxon>Dothideomycetidae</taxon>
        <taxon>Mycosphaerellales</taxon>
        <taxon>Teratosphaeriaceae</taxon>
        <taxon>Hortaea</taxon>
    </lineage>
</organism>
<name>A0A3M7DNR7_HORWE</name>
<dbReference type="AlphaFoldDB" id="A0A3M7DNR7"/>
<dbReference type="GO" id="GO:0005096">
    <property type="term" value="F:GTPase activator activity"/>
    <property type="evidence" value="ECO:0007669"/>
    <property type="project" value="InterPro"/>
</dbReference>
<dbReference type="InterPro" id="IPR021133">
    <property type="entry name" value="HEAT_type_2"/>
</dbReference>
<dbReference type="GO" id="GO:0048487">
    <property type="term" value="F:beta-tubulin binding"/>
    <property type="evidence" value="ECO:0007669"/>
    <property type="project" value="InterPro"/>
</dbReference>
<evidence type="ECO:0000256" key="1">
    <source>
        <dbReference type="ARBA" id="ARBA00023186"/>
    </source>
</evidence>
<dbReference type="Pfam" id="PF25767">
    <property type="entry name" value="ARM_TBCD_2nd"/>
    <property type="match status" value="1"/>
</dbReference>
<dbReference type="Gene3D" id="1.25.10.10">
    <property type="entry name" value="Leucine-rich Repeat Variant"/>
    <property type="match status" value="1"/>
</dbReference>
<sequence>MMSCTCAMESNDDDADLQLIKASSTLLSDLQDALPKTLWRPSKTDSARGHVHSQVRQRDLDYILQLIEPFQGEPQLLDSKLKHIVPPIVDAYLQYLQLPKDAPKKGHWKFDTALCIILYTLCKVRGYKIIVGFLSNEPRHFEPILQALERTLIQTDADTATASWQVSYVLSLWVSHLLLTPFDLASISDLAPPIKLPADLEFPASAPTLAVRCTAVGLKYLYTSTKAQDAAAAMLVRLVIRPDMQKLDLADLLTSKLLGEVSHSDSNVPTSIYERIGPLRFLSGIATSADLSHLIPNIYRTCEKLANEEGGSSVVTSNAVAKKFFVKIFRNIAILSLRLTSAEGPLLRFLETTSVLEDVIDYLLRSLADRDTPVRYAAAKALSLIVLELETEMGHEVIQAVLDSFWEDLPRDASGLPDFRTANALKWHGLTLALAHSLFKRTASPEQLPDIINALAAALQFEQRTATGSSIGTNVRDAANFGIWSMSRRYTTDELLRVSTATLRFADSGDGGQESVIQVLAVQLILSACLDPAGNIRRGSSAALQELIGRHPNQVHEGISLVQVVEYQAVGLRRRAMVNVANQAADMHTTYWIALVKGSMEWRGLGSVDVLSREAAAAALAKLNAKVPVSTSDYMVLDRVTEQLDRCSSKDSELLHGLVTAVSYIISPQSDGTTISSEQIAALWLTLSNMRECMGNFSPRVLRSDLPSAVASMLTAICNATLQATQDSKQAKAAPFDATETVLERLLARQEDSILRGIPALVKAAVQLKREAGVPLGCLEAQTLCGRVALDGSKSVLHGAGRAIALGALAPVYGNGLAGQQANAAITTLANLNGVMTVDWRIIGARALQLAVEIAGTRDSIEPGILETVIQAVHKGTRDHTVDERGDVGSLVRLQSLWCASSVLEYGSKCKLPEEVRDVLRTDVARLSLAKLDRVRIAAARCKHEWLGSEWAVRDVANVSTEDYFAAILSPLRAEKRDPALEVSLLEGCISCAGISGERLLQSSRLALVELLCNANDALLAVHMTSFAAILKNMLADPTHMHPALELLAFLLDMQIPQRLANRTDFKWRNLLSTVQKAHHKSNDIPKIVAAVNVYRELAGVPAIRGEVLKKLVSMLKTNPYPRVRIAVAETLFTATKEDRLLSVNWAASIVNNKEIVAAVEASLLAGYF</sequence>
<dbReference type="SUPFAM" id="SSF48371">
    <property type="entry name" value="ARM repeat"/>
    <property type="match status" value="1"/>
</dbReference>
<dbReference type="PANTHER" id="PTHR12658">
    <property type="entry name" value="BETA-TUBULIN COFACTOR D"/>
    <property type="match status" value="1"/>
</dbReference>
<dbReference type="InterPro" id="IPR011989">
    <property type="entry name" value="ARM-like"/>
</dbReference>
<dbReference type="PANTHER" id="PTHR12658:SF0">
    <property type="entry name" value="TUBULIN-SPECIFIC CHAPERONE D"/>
    <property type="match status" value="1"/>
</dbReference>
<dbReference type="EMBL" id="QWIP01000343">
    <property type="protein sequence ID" value="RMY65677.1"/>
    <property type="molecule type" value="Genomic_DNA"/>
</dbReference>
<feature type="domain" description="Tubulin-folding cofactor D C-terminal" evidence="3">
    <location>
        <begin position="923"/>
        <end position="1087"/>
    </location>
</feature>
<feature type="repeat" description="HEAT" evidence="2">
    <location>
        <begin position="359"/>
        <end position="396"/>
    </location>
</feature>
<reference evidence="5 6" key="1">
    <citation type="journal article" date="2018" name="BMC Genomics">
        <title>Genomic evidence for intraspecific hybridization in a clonal and extremely halotolerant yeast.</title>
        <authorList>
            <person name="Gostincar C."/>
            <person name="Stajich J.E."/>
            <person name="Zupancic J."/>
            <person name="Zalar P."/>
            <person name="Gunde-Cimerman N."/>
        </authorList>
    </citation>
    <scope>NUCLEOTIDE SEQUENCE [LARGE SCALE GENOMIC DNA]</scope>
    <source>
        <strain evidence="5 6">EXF-2682</strain>
    </source>
</reference>
<accession>A0A3M7DNR7</accession>
<dbReference type="InterPro" id="IPR033162">
    <property type="entry name" value="TBCD"/>
</dbReference>
<comment type="caution">
    <text evidence="5">The sequence shown here is derived from an EMBL/GenBank/DDBJ whole genome shotgun (WGS) entry which is preliminary data.</text>
</comment>